<feature type="domain" description="LicD/FKTN/FKRP nucleotidyltransferase" evidence="5">
    <location>
        <begin position="470"/>
        <end position="709"/>
    </location>
</feature>
<evidence type="ECO:0000256" key="1">
    <source>
        <dbReference type="ARBA" id="ARBA00004167"/>
    </source>
</evidence>
<evidence type="ECO:0000256" key="4">
    <source>
        <dbReference type="ARBA" id="ARBA00023136"/>
    </source>
</evidence>
<reference evidence="6 7" key="1">
    <citation type="submission" date="2016-03" db="EMBL/GenBank/DDBJ databases">
        <authorList>
            <person name="Devillers H."/>
        </authorList>
    </citation>
    <scope>NUCLEOTIDE SEQUENCE [LARGE SCALE GENOMIC DNA]</scope>
    <source>
        <strain evidence="6">CBS 6772</strain>
    </source>
</reference>
<dbReference type="OMA" id="PEVYQLQ"/>
<accession>A0A1G4MAL3</accession>
<dbReference type="EMBL" id="LT598485">
    <property type="protein sequence ID" value="SCW00775.1"/>
    <property type="molecule type" value="Genomic_DNA"/>
</dbReference>
<evidence type="ECO:0000313" key="7">
    <source>
        <dbReference type="Proteomes" id="UP000190831"/>
    </source>
</evidence>
<evidence type="ECO:0000256" key="2">
    <source>
        <dbReference type="ARBA" id="ARBA00022692"/>
    </source>
</evidence>
<dbReference type="AlphaFoldDB" id="A0A1G4MAL3"/>
<keyword evidence="3" id="KW-1133">Transmembrane helix</keyword>
<dbReference type="InterPro" id="IPR007074">
    <property type="entry name" value="LicD/FKTN/FKRP_NTP_transf"/>
</dbReference>
<organism evidence="6 7">
    <name type="scientific">Lachancea fermentati</name>
    <name type="common">Zygosaccharomyces fermentati</name>
    <dbReference type="NCBI Taxonomy" id="4955"/>
    <lineage>
        <taxon>Eukaryota</taxon>
        <taxon>Fungi</taxon>
        <taxon>Dikarya</taxon>
        <taxon>Ascomycota</taxon>
        <taxon>Saccharomycotina</taxon>
        <taxon>Saccharomycetes</taxon>
        <taxon>Saccharomycetales</taxon>
        <taxon>Saccharomycetaceae</taxon>
        <taxon>Lachancea</taxon>
    </lineage>
</organism>
<dbReference type="PANTHER" id="PTHR15407">
    <property type="entry name" value="FUKUTIN-RELATED"/>
    <property type="match status" value="1"/>
</dbReference>
<evidence type="ECO:0000256" key="3">
    <source>
        <dbReference type="ARBA" id="ARBA00022989"/>
    </source>
</evidence>
<proteinExistence type="predicted"/>
<dbReference type="OrthoDB" id="444255at2759"/>
<sequence>MGRLPGVVMKFVARLGHFVRSVQNGKQSPFRVRWARMALTAWFFVAVYSYLSLYHDESIKNYLSSVKETLRLHSTTQTSAIEPKKLYQKLRYDTKFEFLEPYTLEDDLLTVQTGPHRGQRLESVDELAFYDADPRLIWSVYTDHWMDGTQVDTTELTQFSWYDWADFHDWNKLASLSSTKISCDFLFEPFFNKEILDQIESEIGEELFRYGRGDYNSASFTHQKDQMVFENLEVYCKADGSNEGNTTSSNRKFSSGFQVMEMFEEVRPEVYQFLGRHFMLSTLRNPTSLTILNGRNAPIQVYVNQSSRANIAQSGLLNKFVGKHRKDDQTKMFNHTAYFKKFLASSFAQKNQVTINELSDEERNAYSKQIFHLQPSDFEFDAIAKIKELRARKDSLSFHETTYLESLEFSTSNHYAFDTKYFNEPSALKDFASLGAHHDHRFFNGAIVKDPYDSQLKLNALIRTFQKFLKSNGLISWLAHGTLYGYVYNGQTFPWDFDFDVQMPIRHLHILAQHFNQTLVVEDPSEGTGRYLIDIGSSITTRINGNGKNNIDARFVCVDTGLYIDITALSVSSAMISSKFSDVFENDKKTLGAEIVHRDPNLIANETDLSLQLLQVRIDNDPSYSNEDKKLVKTMVDRSNADYRKSTSPEKLYSAEQRYSFNYDLQIYNCRNNHFMKFDEISPLVLTEFHGVSAFVPNRYITILRREYRVPLKYGFIGYKGNVFMPEFRYWCVSSLLQTLANKKQEHIDWNIIDSSLNNLKLDDIRKMYENLAQSGDSKVLSTLYNSRKLSTYRLKEIDIQFGSNSTSEKLNLLTNLHNNLSSHIQPTFKDPYLYSTERRAWERLEKEESNLTSLAREIDREIAEKLQNWTESLHDKTLDFYRLASVDFNTECEPIYVAGESSRNAVFSQDPLLVE</sequence>
<dbReference type="InterPro" id="IPR009644">
    <property type="entry name" value="FKTN/MNN4/W02B3.4-1"/>
</dbReference>
<name>A0A1G4MAL3_LACFM</name>
<dbReference type="GO" id="GO:0016020">
    <property type="term" value="C:membrane"/>
    <property type="evidence" value="ECO:0007669"/>
    <property type="project" value="UniProtKB-SubCell"/>
</dbReference>
<evidence type="ECO:0000259" key="5">
    <source>
        <dbReference type="Pfam" id="PF04991"/>
    </source>
</evidence>
<dbReference type="PANTHER" id="PTHR15407:SF28">
    <property type="entry name" value="RIBITOL-5-PHOSPHATE TRANSFERASE FKTN"/>
    <property type="match status" value="1"/>
</dbReference>
<dbReference type="Proteomes" id="UP000190831">
    <property type="component" value="Chromosome C"/>
</dbReference>
<comment type="subcellular location">
    <subcellularLocation>
        <location evidence="1">Membrane</location>
        <topology evidence="1">Single-pass membrane protein</topology>
    </subcellularLocation>
</comment>
<gene>
    <name evidence="6" type="ORF">LAFE_0C11716G</name>
</gene>
<dbReference type="GO" id="GO:0009100">
    <property type="term" value="P:glycoprotein metabolic process"/>
    <property type="evidence" value="ECO:0007669"/>
    <property type="project" value="UniProtKB-ARBA"/>
</dbReference>
<keyword evidence="4" id="KW-0472">Membrane</keyword>
<keyword evidence="2" id="KW-0812">Transmembrane</keyword>
<protein>
    <submittedName>
        <fullName evidence="6">LAFE_0C11716g1_1</fullName>
    </submittedName>
</protein>
<dbReference type="Pfam" id="PF04991">
    <property type="entry name" value="LicD"/>
    <property type="match status" value="1"/>
</dbReference>
<evidence type="ECO:0000313" key="6">
    <source>
        <dbReference type="EMBL" id="SCW00775.1"/>
    </source>
</evidence>
<keyword evidence="7" id="KW-1185">Reference proteome</keyword>